<dbReference type="SUPFAM" id="SSF57850">
    <property type="entry name" value="RING/U-box"/>
    <property type="match status" value="2"/>
</dbReference>
<organism evidence="12 13">
    <name type="scientific">Helicostylum pulchrum</name>
    <dbReference type="NCBI Taxonomy" id="562976"/>
    <lineage>
        <taxon>Eukaryota</taxon>
        <taxon>Fungi</taxon>
        <taxon>Fungi incertae sedis</taxon>
        <taxon>Mucoromycota</taxon>
        <taxon>Mucoromycotina</taxon>
        <taxon>Mucoromycetes</taxon>
        <taxon>Mucorales</taxon>
        <taxon>Mucorineae</taxon>
        <taxon>Mucoraceae</taxon>
        <taxon>Helicostylum</taxon>
    </lineage>
</organism>
<dbReference type="PROSITE" id="PS00518">
    <property type="entry name" value="ZF_RING_1"/>
    <property type="match status" value="1"/>
</dbReference>
<keyword evidence="6" id="KW-0119">Carbohydrate metabolism</keyword>
<dbReference type="Proteomes" id="UP001476247">
    <property type="component" value="Unassembled WGS sequence"/>
</dbReference>
<feature type="compositionally biased region" description="Polar residues" evidence="8">
    <location>
        <begin position="41"/>
        <end position="55"/>
    </location>
</feature>
<evidence type="ECO:0000256" key="7">
    <source>
        <dbReference type="PROSITE-ProRule" id="PRU00175"/>
    </source>
</evidence>
<feature type="domain" description="Lon N-terminal" evidence="11">
    <location>
        <begin position="698"/>
        <end position="1063"/>
    </location>
</feature>
<accession>A0ABP9Y570</accession>
<evidence type="ECO:0000313" key="13">
    <source>
        <dbReference type="Proteomes" id="UP001476247"/>
    </source>
</evidence>
<dbReference type="PANTHER" id="PTHR23327">
    <property type="entry name" value="RING FINGER PROTEIN 127"/>
    <property type="match status" value="1"/>
</dbReference>
<feature type="region of interest" description="Disordered" evidence="8">
    <location>
        <begin position="33"/>
        <end position="55"/>
    </location>
</feature>
<dbReference type="InterPro" id="IPR015947">
    <property type="entry name" value="PUA-like_sf"/>
</dbReference>
<dbReference type="InterPro" id="IPR046336">
    <property type="entry name" value="Lon_prtase_N_sf"/>
</dbReference>
<evidence type="ECO:0000256" key="2">
    <source>
        <dbReference type="ARBA" id="ARBA00022723"/>
    </source>
</evidence>
<feature type="signal peptide" evidence="9">
    <location>
        <begin position="1"/>
        <end position="20"/>
    </location>
</feature>
<keyword evidence="4" id="KW-0862">Zinc</keyword>
<reference evidence="12 13" key="1">
    <citation type="submission" date="2024-04" db="EMBL/GenBank/DDBJ databases">
        <title>genome sequences of Mucor flavus KT1a and Helicostylum pulchrum KT1b strains isolation_sourced from the surface of a dry-aged beef.</title>
        <authorList>
            <person name="Toyotome T."/>
            <person name="Hosono M."/>
            <person name="Torimaru M."/>
            <person name="Fukuda K."/>
            <person name="Mikami N."/>
        </authorList>
    </citation>
    <scope>NUCLEOTIDE SEQUENCE [LARGE SCALE GENOMIC DNA]</scope>
    <source>
        <strain evidence="12 13">KT1b</strain>
    </source>
</reference>
<dbReference type="InterPro" id="IPR001841">
    <property type="entry name" value="Znf_RING"/>
</dbReference>
<dbReference type="SUPFAM" id="SSF88697">
    <property type="entry name" value="PUA domain-like"/>
    <property type="match status" value="1"/>
</dbReference>
<evidence type="ECO:0000256" key="4">
    <source>
        <dbReference type="ARBA" id="ARBA00022833"/>
    </source>
</evidence>
<dbReference type="Gene3D" id="3.30.40.10">
    <property type="entry name" value="Zinc/RING finger domain, C3HC4 (zinc finger)"/>
    <property type="match status" value="2"/>
</dbReference>
<evidence type="ECO:0000259" key="11">
    <source>
        <dbReference type="PROSITE" id="PS51787"/>
    </source>
</evidence>
<dbReference type="Gene3D" id="2.30.130.40">
    <property type="entry name" value="LON domain-like"/>
    <property type="match status" value="1"/>
</dbReference>
<keyword evidence="2" id="KW-0479">Metal-binding</keyword>
<dbReference type="Gene3D" id="3.40.50.11350">
    <property type="match status" value="1"/>
</dbReference>
<evidence type="ECO:0000256" key="3">
    <source>
        <dbReference type="ARBA" id="ARBA00022771"/>
    </source>
</evidence>
<evidence type="ECO:0000256" key="1">
    <source>
        <dbReference type="ARBA" id="ARBA00022679"/>
    </source>
</evidence>
<dbReference type="Pfam" id="PF02190">
    <property type="entry name" value="LON_substr_bdg"/>
    <property type="match status" value="1"/>
</dbReference>
<feature type="chain" id="PRO_5046496801" description="RING-type domain-containing protein" evidence="9">
    <location>
        <begin position="21"/>
        <end position="1088"/>
    </location>
</feature>
<dbReference type="Pfam" id="PF10250">
    <property type="entry name" value="O-FucT"/>
    <property type="match status" value="1"/>
</dbReference>
<dbReference type="CDD" id="cd11296">
    <property type="entry name" value="O-FucT_like"/>
    <property type="match status" value="1"/>
</dbReference>
<evidence type="ECO:0000256" key="9">
    <source>
        <dbReference type="SAM" id="SignalP"/>
    </source>
</evidence>
<evidence type="ECO:0000259" key="10">
    <source>
        <dbReference type="PROSITE" id="PS50089"/>
    </source>
</evidence>
<feature type="domain" description="RING-type" evidence="10">
    <location>
        <begin position="620"/>
        <end position="658"/>
    </location>
</feature>
<keyword evidence="1" id="KW-0808">Transferase</keyword>
<keyword evidence="5" id="KW-0294">Fucose metabolism</keyword>
<dbReference type="InterPro" id="IPR019378">
    <property type="entry name" value="GDP-Fuc_O-FucTrfase"/>
</dbReference>
<evidence type="ECO:0000313" key="12">
    <source>
        <dbReference type="EMBL" id="GAA5802134.1"/>
    </source>
</evidence>
<keyword evidence="13" id="KW-1185">Reference proteome</keyword>
<dbReference type="PROSITE" id="PS51787">
    <property type="entry name" value="LON_N"/>
    <property type="match status" value="1"/>
</dbReference>
<dbReference type="Pfam" id="PF13923">
    <property type="entry name" value="zf-C3HC4_2"/>
    <property type="match status" value="1"/>
</dbReference>
<keyword evidence="3 7" id="KW-0863">Zinc-finger</keyword>
<gene>
    <name evidence="12" type="ORF">HPULCUR_007595</name>
</gene>
<evidence type="ECO:0000256" key="5">
    <source>
        <dbReference type="ARBA" id="ARBA00023253"/>
    </source>
</evidence>
<dbReference type="SMART" id="SM00464">
    <property type="entry name" value="LON"/>
    <property type="match status" value="1"/>
</dbReference>
<dbReference type="PANTHER" id="PTHR23327:SF42">
    <property type="entry name" value="LON PEPTIDASE N-TERMINAL DOMAIN AND RING FINGER PROTEIN C14F5.10C"/>
    <property type="match status" value="1"/>
</dbReference>
<dbReference type="PROSITE" id="PS50089">
    <property type="entry name" value="ZF_RING_2"/>
    <property type="match status" value="1"/>
</dbReference>
<dbReference type="SMART" id="SM00184">
    <property type="entry name" value="RING"/>
    <property type="match status" value="2"/>
</dbReference>
<dbReference type="InterPro" id="IPR013083">
    <property type="entry name" value="Znf_RING/FYVE/PHD"/>
</dbReference>
<keyword evidence="9" id="KW-0732">Signal</keyword>
<proteinExistence type="predicted"/>
<comment type="caution">
    <text evidence="12">The sequence shown here is derived from an EMBL/GenBank/DDBJ whole genome shotgun (WGS) entry which is preliminary data.</text>
</comment>
<dbReference type="InterPro" id="IPR017907">
    <property type="entry name" value="Znf_RING_CS"/>
</dbReference>
<dbReference type="InterPro" id="IPR003111">
    <property type="entry name" value="Lon_prtase_N"/>
</dbReference>
<dbReference type="EMBL" id="BAABUJ010000021">
    <property type="protein sequence ID" value="GAA5802134.1"/>
    <property type="molecule type" value="Genomic_DNA"/>
</dbReference>
<dbReference type="CDD" id="cd16514">
    <property type="entry name" value="RING-HC_LONFs_rpt2"/>
    <property type="match status" value="1"/>
</dbReference>
<protein>
    <recommendedName>
        <fullName evidence="14">RING-type domain-containing protein</fullName>
    </recommendedName>
</protein>
<evidence type="ECO:0008006" key="14">
    <source>
        <dbReference type="Google" id="ProtNLM"/>
    </source>
</evidence>
<evidence type="ECO:0000256" key="6">
    <source>
        <dbReference type="ARBA" id="ARBA00023277"/>
    </source>
</evidence>
<sequence length="1088" mass="123961">MKSLYTFLLICFLLVCIIFYQQPRHDIIQKVNDNKKKSQQEHGTSSASITDNNNNNIIPVEFPTAFQYHKPTKTEKFITYLPHSGFHNQRIELENALLLAGYLNRTLLLPSVYLGNPAFPWLRFDKMYERLLLQTKNGLDYCSLLREGEPIPTECLNYSRWTAVPWTFFYDFTELLKKVRIIFRQDLSLEWLKSSLDLQDGDIYLFKDNSPFDFRVYDLPESKTPLTRFINRIDLATLESIESRVIHFGSVFGTSRVLAQSTEHVELLKLIRREMIFKNPVLIDTATRIVNQLGGNSNFIGIHLRVGDGLFKVRATITIDDIFHEIVNEYTDLTLEEVLEYEDNTHEQDRKENLDYEIKQLREPVEKVPEKPLQVEHPPEAILNTRLGPNSELLLNCQKGDGRNDRFAKTTIFLATDCPNPRTHPLLRKIFKTFPCTFVLADFKNELNQLAKIKVLKENVKLDTYLIPMLDAVIASQGHTFFGTNSSTFSTYIERQLHPIYTNQQIQVDTLPVGALESLTCKKHKQETFQPHHVTQALSICPSCQGKFIKPSTLPCGYTVCQSCLTDSETVCVSPTCDRIHTITTHPNVTLQAMQSIVTSFQASHSIEALQNSFNMPTECPICCTRFTNPTTTPCGHTFCSNCLVRSLDHQRSCPFCRDPLDFCPPPTKLLYDILTQLYVQDDESMDEHNLNDFDSTDTRVPLLIGSLSFPHINCVIHVFEPRYRLMLRRIMASSRRRFAMCLARRKRTTQQQPPFYEYGTILELMNVQTLSDGRSIVQAVGSHRFKVLNFDLIDGYHMADIERIDDIDREQEHLLEQQQILKASAMRARQNQQPQPMMMNNPAAAAAAAASPMTAPVAARPMAARSMAAARPMAARPMAARPMAARPMSARPAAPRPATAAAQPMMTQQRQSWAQQAHPQTQAPVSRAPWLQMHVRGLSAARPKAHMQPQQASPNTTTLLPSAEKVEKNRQEQSTDELLDELATFIDKLLLHRQQQQTGMANWMNALGDPPVLRGPSRDKVILSWWIVNMMPSGEEEKLPLLAMRTVRERVLVIISWVDKFQDQWSLFLNNGAASANTPTPNTCCIS</sequence>
<name>A0ABP9Y570_9FUNG</name>
<evidence type="ECO:0000256" key="8">
    <source>
        <dbReference type="SAM" id="MobiDB-lite"/>
    </source>
</evidence>